<dbReference type="OrthoDB" id="9808559at2"/>
<dbReference type="Gene3D" id="3.30.70.20">
    <property type="match status" value="2"/>
</dbReference>
<evidence type="ECO:0000313" key="5">
    <source>
        <dbReference type="EMBL" id="BAO43563.1"/>
    </source>
</evidence>
<dbReference type="EMBL" id="AP012273">
    <property type="protein sequence ID" value="BAO43563.1"/>
    <property type="molecule type" value="Genomic_DNA"/>
</dbReference>
<dbReference type="GO" id="GO:0046872">
    <property type="term" value="F:metal ion binding"/>
    <property type="evidence" value="ECO:0007669"/>
    <property type="project" value="UniProtKB-KW"/>
</dbReference>
<sequence>MSKKPQKRLTPKQKERRKFLRSIALTVGVSSVALLGMVPVLGKWVQRLRPPGALREEKFLAACIKCGQCVQVCPVEAIKLADMTDGLGVGVPHIDPREQACDFSCDGLQCVLACPTGALIHEISFESEVDMGVARVVNPAKCLAVQGKGFKGLARGADFKGKLRYAEIDRWNPIDLADHPYDLELCDLCVRQCPIELNIAKCAAEDAEKKQGKVDLVAVRQKNECAPKHAIELQNINGVMTPVILDGCVGCGVCEMVCPVEPAVIVMDSSESRANSKGMRTL</sequence>
<accession>A0A7U6GH51</accession>
<name>A0A7U6GH51_9GAMM</name>
<dbReference type="Proteomes" id="UP000031631">
    <property type="component" value="Chromosome"/>
</dbReference>
<feature type="domain" description="4Fe-4S ferredoxin-type" evidence="4">
    <location>
        <begin position="54"/>
        <end position="83"/>
    </location>
</feature>
<feature type="domain" description="4Fe-4S ferredoxin-type" evidence="4">
    <location>
        <begin position="240"/>
        <end position="269"/>
    </location>
</feature>
<keyword evidence="3" id="KW-0411">Iron-sulfur</keyword>
<dbReference type="InterPro" id="IPR017900">
    <property type="entry name" value="4Fe4S_Fe_S_CS"/>
</dbReference>
<dbReference type="RefSeq" id="WP_041065414.1">
    <property type="nucleotide sequence ID" value="NZ_AP012273.1"/>
</dbReference>
<organism evidence="5 6">
    <name type="scientific">Thiolapillus brandeum</name>
    <dbReference type="NCBI Taxonomy" id="1076588"/>
    <lineage>
        <taxon>Bacteria</taxon>
        <taxon>Pseudomonadati</taxon>
        <taxon>Pseudomonadota</taxon>
        <taxon>Gammaproteobacteria</taxon>
        <taxon>Chromatiales</taxon>
        <taxon>Sedimenticolaceae</taxon>
        <taxon>Thiolapillus</taxon>
    </lineage>
</organism>
<gene>
    <name evidence="5" type="ORF">TBH_C0625</name>
</gene>
<dbReference type="PROSITE" id="PS00198">
    <property type="entry name" value="4FE4S_FER_1"/>
    <property type="match status" value="2"/>
</dbReference>
<dbReference type="CDD" id="cd16373">
    <property type="entry name" value="DMSOR_beta_like"/>
    <property type="match status" value="1"/>
</dbReference>
<proteinExistence type="predicted"/>
<dbReference type="GO" id="GO:0051536">
    <property type="term" value="F:iron-sulfur cluster binding"/>
    <property type="evidence" value="ECO:0007669"/>
    <property type="project" value="UniProtKB-KW"/>
</dbReference>
<evidence type="ECO:0000256" key="2">
    <source>
        <dbReference type="ARBA" id="ARBA00023004"/>
    </source>
</evidence>
<protein>
    <submittedName>
        <fullName evidence="5">Ferredoxin-type protein NapG</fullName>
    </submittedName>
</protein>
<dbReference type="Pfam" id="PF12800">
    <property type="entry name" value="Fer4_4"/>
    <property type="match status" value="1"/>
</dbReference>
<dbReference type="Pfam" id="PF12838">
    <property type="entry name" value="Fer4_7"/>
    <property type="match status" value="1"/>
</dbReference>
<dbReference type="SUPFAM" id="SSF54862">
    <property type="entry name" value="4Fe-4S ferredoxins"/>
    <property type="match status" value="1"/>
</dbReference>
<evidence type="ECO:0000259" key="4">
    <source>
        <dbReference type="PROSITE" id="PS51379"/>
    </source>
</evidence>
<dbReference type="KEGG" id="tbn:TBH_C0625"/>
<keyword evidence="2" id="KW-0408">Iron</keyword>
<keyword evidence="6" id="KW-1185">Reference proteome</keyword>
<keyword evidence="1" id="KW-0479">Metal-binding</keyword>
<dbReference type="InterPro" id="IPR017896">
    <property type="entry name" value="4Fe4S_Fe-S-bd"/>
</dbReference>
<dbReference type="AlphaFoldDB" id="A0A7U6GH51"/>
<evidence type="ECO:0000256" key="1">
    <source>
        <dbReference type="ARBA" id="ARBA00022723"/>
    </source>
</evidence>
<dbReference type="PROSITE" id="PS51379">
    <property type="entry name" value="4FE4S_FER_2"/>
    <property type="match status" value="3"/>
</dbReference>
<reference evidence="5 6" key="1">
    <citation type="journal article" date="2014" name="PLoS ONE">
        <title>Physiological and genomic features of a novel sulfur-oxidizing gammaproteobacterium belonging to a previously uncultivated symbiotic lineage isolated from a hydrothermal vent.</title>
        <authorList>
            <person name="Nunoura T."/>
            <person name="Takaki Y."/>
            <person name="Kazama H."/>
            <person name="Kakuta J."/>
            <person name="Shimamura S."/>
            <person name="Makita H."/>
            <person name="Hirai M."/>
            <person name="Miyazaki M."/>
            <person name="Takai K."/>
        </authorList>
    </citation>
    <scope>NUCLEOTIDE SEQUENCE [LARGE SCALE GENOMIC DNA]</scope>
    <source>
        <strain evidence="5 6">Hiromi1</strain>
    </source>
</reference>
<feature type="domain" description="4Fe-4S ferredoxin-type" evidence="4">
    <location>
        <begin position="90"/>
        <end position="124"/>
    </location>
</feature>
<evidence type="ECO:0000256" key="3">
    <source>
        <dbReference type="ARBA" id="ARBA00023014"/>
    </source>
</evidence>
<evidence type="ECO:0000313" key="6">
    <source>
        <dbReference type="Proteomes" id="UP000031631"/>
    </source>
</evidence>